<comment type="caution">
    <text evidence="2">The sequence shown here is derived from an EMBL/GenBank/DDBJ whole genome shotgun (WGS) entry which is preliminary data.</text>
</comment>
<name>A0ABD0KQF0_9CAEN</name>
<protein>
    <recommendedName>
        <fullName evidence="1">Integrase zinc-binding domain-containing protein</fullName>
    </recommendedName>
</protein>
<reference evidence="2 3" key="1">
    <citation type="journal article" date="2023" name="Sci. Data">
        <title>Genome assembly of the Korean intertidal mud-creeper Batillaria attramentaria.</title>
        <authorList>
            <person name="Patra A.K."/>
            <person name="Ho P.T."/>
            <person name="Jun S."/>
            <person name="Lee S.J."/>
            <person name="Kim Y."/>
            <person name="Won Y.J."/>
        </authorList>
    </citation>
    <scope>NUCLEOTIDE SEQUENCE [LARGE SCALE GENOMIC DNA]</scope>
    <source>
        <strain evidence="2">Wonlab-2016</strain>
    </source>
</reference>
<evidence type="ECO:0000259" key="1">
    <source>
        <dbReference type="Pfam" id="PF17921"/>
    </source>
</evidence>
<feature type="domain" description="Integrase zinc-binding" evidence="1">
    <location>
        <begin position="3"/>
        <end position="32"/>
    </location>
</feature>
<gene>
    <name evidence="2" type="ORF">BaRGS_00019409</name>
</gene>
<dbReference type="AlphaFoldDB" id="A0ABD0KQF0"/>
<sequence length="101" mass="11047">MGLLRARVYWPGMHNEVKDYLGQCRQCTLNQAQSLPSHLLASRPLEILAVDFTKLEMASDGREDVLAINIGSGIWISPGCRGCTRQGEDSIHLSGCMSSIA</sequence>
<dbReference type="Proteomes" id="UP001519460">
    <property type="component" value="Unassembled WGS sequence"/>
</dbReference>
<evidence type="ECO:0000313" key="2">
    <source>
        <dbReference type="EMBL" id="KAK7489301.1"/>
    </source>
</evidence>
<evidence type="ECO:0000313" key="3">
    <source>
        <dbReference type="Proteomes" id="UP001519460"/>
    </source>
</evidence>
<dbReference type="Gene3D" id="1.10.340.70">
    <property type="match status" value="1"/>
</dbReference>
<dbReference type="Pfam" id="PF17921">
    <property type="entry name" value="Integrase_H2C2"/>
    <property type="match status" value="1"/>
</dbReference>
<dbReference type="InterPro" id="IPR041588">
    <property type="entry name" value="Integrase_H2C2"/>
</dbReference>
<organism evidence="2 3">
    <name type="scientific">Batillaria attramentaria</name>
    <dbReference type="NCBI Taxonomy" id="370345"/>
    <lineage>
        <taxon>Eukaryota</taxon>
        <taxon>Metazoa</taxon>
        <taxon>Spiralia</taxon>
        <taxon>Lophotrochozoa</taxon>
        <taxon>Mollusca</taxon>
        <taxon>Gastropoda</taxon>
        <taxon>Caenogastropoda</taxon>
        <taxon>Sorbeoconcha</taxon>
        <taxon>Cerithioidea</taxon>
        <taxon>Batillariidae</taxon>
        <taxon>Batillaria</taxon>
    </lineage>
</organism>
<keyword evidence="3" id="KW-1185">Reference proteome</keyword>
<dbReference type="EMBL" id="JACVVK020000139">
    <property type="protein sequence ID" value="KAK7489301.1"/>
    <property type="molecule type" value="Genomic_DNA"/>
</dbReference>
<proteinExistence type="predicted"/>
<accession>A0ABD0KQF0</accession>